<dbReference type="Proteomes" id="UP000595703">
    <property type="component" value="Chromosome"/>
</dbReference>
<organism evidence="1 2">
    <name type="scientific">Actinacidiphila reveromycinica</name>
    <dbReference type="NCBI Taxonomy" id="659352"/>
    <lineage>
        <taxon>Bacteria</taxon>
        <taxon>Bacillati</taxon>
        <taxon>Actinomycetota</taxon>
        <taxon>Actinomycetes</taxon>
        <taxon>Kitasatosporales</taxon>
        <taxon>Streptomycetaceae</taxon>
        <taxon>Actinacidiphila</taxon>
    </lineage>
</organism>
<protein>
    <recommendedName>
        <fullName evidence="3">Transposase</fullName>
    </recommendedName>
</protein>
<reference evidence="1 2" key="1">
    <citation type="journal article" date="2010" name="J. Bacteriol.">
        <title>Biochemical characterization of a novel indole prenyltransferase from Streptomyces sp. SN-593.</title>
        <authorList>
            <person name="Takahashi S."/>
            <person name="Takagi H."/>
            <person name="Toyoda A."/>
            <person name="Uramoto M."/>
            <person name="Nogawa T."/>
            <person name="Ueki M."/>
            <person name="Sakaki Y."/>
            <person name="Osada H."/>
        </authorList>
    </citation>
    <scope>NUCLEOTIDE SEQUENCE [LARGE SCALE GENOMIC DNA]</scope>
    <source>
        <strain evidence="1 2">SN-593</strain>
    </source>
</reference>
<reference evidence="1 2" key="2">
    <citation type="journal article" date="2011" name="J. Antibiot.">
        <title>Furaquinocins I and J: novel polyketide isoprenoid hybrid compounds from Streptomyces reveromyceticus SN-593.</title>
        <authorList>
            <person name="Panthee S."/>
            <person name="Takahashi S."/>
            <person name="Takagi H."/>
            <person name="Nogawa T."/>
            <person name="Oowada E."/>
            <person name="Uramoto M."/>
            <person name="Osada H."/>
        </authorList>
    </citation>
    <scope>NUCLEOTIDE SEQUENCE [LARGE SCALE GENOMIC DNA]</scope>
    <source>
        <strain evidence="1 2">SN-593</strain>
    </source>
</reference>
<proteinExistence type="predicted"/>
<reference evidence="1 2" key="3">
    <citation type="journal article" date="2011" name="Nat. Chem. Biol.">
        <title>Reveromycin A biosynthesis uses RevG and RevJ for stereospecific spiroacetal formation.</title>
        <authorList>
            <person name="Takahashi S."/>
            <person name="Toyoda A."/>
            <person name="Sekiyama Y."/>
            <person name="Takagi H."/>
            <person name="Nogawa T."/>
            <person name="Uramoto M."/>
            <person name="Suzuki R."/>
            <person name="Koshino H."/>
            <person name="Kumano T."/>
            <person name="Panthee S."/>
            <person name="Dairi T."/>
            <person name="Ishikawa J."/>
            <person name="Ikeda H."/>
            <person name="Sakaki Y."/>
            <person name="Osada H."/>
        </authorList>
    </citation>
    <scope>NUCLEOTIDE SEQUENCE [LARGE SCALE GENOMIC DNA]</scope>
    <source>
        <strain evidence="1 2">SN-593</strain>
    </source>
</reference>
<evidence type="ECO:0000313" key="2">
    <source>
        <dbReference type="Proteomes" id="UP000595703"/>
    </source>
</evidence>
<dbReference type="AlphaFoldDB" id="A0A7U3UQL4"/>
<sequence length="63" mass="6963">MTVSDMCAARCAGWGASPWIVSDELWELLCGTLFVLHTGIQWERLPQELPRSSTGAIQARNTT</sequence>
<gene>
    <name evidence="1" type="ORF">RVR_2378</name>
</gene>
<evidence type="ECO:0000313" key="1">
    <source>
        <dbReference type="EMBL" id="BBA96876.1"/>
    </source>
</evidence>
<evidence type="ECO:0008006" key="3">
    <source>
        <dbReference type="Google" id="ProtNLM"/>
    </source>
</evidence>
<name>A0A7U3UQL4_9ACTN</name>
<accession>A0A7U3UQL4</accession>
<reference evidence="1 2" key="4">
    <citation type="journal article" date="2020" name="Sci. Rep.">
        <title>beta-carboline chemical signals induce reveromycin production through a LuxR family regulator in Streptomyces sp. SN-593.</title>
        <authorList>
            <person name="Panthee S."/>
            <person name="Kito N."/>
            <person name="Hayashi T."/>
            <person name="Shimizu T."/>
            <person name="Ishikawa J."/>
            <person name="Hamamoto H."/>
            <person name="Osada H."/>
            <person name="Takahashi S."/>
        </authorList>
    </citation>
    <scope>NUCLEOTIDE SEQUENCE [LARGE SCALE GENOMIC DNA]</scope>
    <source>
        <strain evidence="1 2">SN-593</strain>
    </source>
</reference>
<dbReference type="EMBL" id="AP018365">
    <property type="protein sequence ID" value="BBA96876.1"/>
    <property type="molecule type" value="Genomic_DNA"/>
</dbReference>
<dbReference type="KEGG" id="arev:RVR_2378"/>
<keyword evidence="2" id="KW-1185">Reference proteome</keyword>